<accession>A0ABC8SAL1</accession>
<comment type="caution">
    <text evidence="1">The sequence shown here is derived from an EMBL/GenBank/DDBJ whole genome shotgun (WGS) entry which is preliminary data.</text>
</comment>
<name>A0ABC8SAL1_9AQUA</name>
<dbReference type="EMBL" id="CAUOFW020002502">
    <property type="protein sequence ID" value="CAK9154244.1"/>
    <property type="molecule type" value="Genomic_DNA"/>
</dbReference>
<dbReference type="AlphaFoldDB" id="A0ABC8SAL1"/>
<organism evidence="1 2">
    <name type="scientific">Ilex paraguariensis</name>
    <name type="common">yerba mate</name>
    <dbReference type="NCBI Taxonomy" id="185542"/>
    <lineage>
        <taxon>Eukaryota</taxon>
        <taxon>Viridiplantae</taxon>
        <taxon>Streptophyta</taxon>
        <taxon>Embryophyta</taxon>
        <taxon>Tracheophyta</taxon>
        <taxon>Spermatophyta</taxon>
        <taxon>Magnoliopsida</taxon>
        <taxon>eudicotyledons</taxon>
        <taxon>Gunneridae</taxon>
        <taxon>Pentapetalae</taxon>
        <taxon>asterids</taxon>
        <taxon>campanulids</taxon>
        <taxon>Aquifoliales</taxon>
        <taxon>Aquifoliaceae</taxon>
        <taxon>Ilex</taxon>
    </lineage>
</organism>
<evidence type="ECO:0000313" key="1">
    <source>
        <dbReference type="EMBL" id="CAK9154244.1"/>
    </source>
</evidence>
<sequence>MDRTMTSKLYPASAATATKAYTCFCSIIWYITMSDNAGGQSTKRCNKSSVSLNRNTPTQLQQELGAIFRVLMAQGSGKYLGLPMKWGRSKKQTLTWVKVRRGSKQRWQAGLRRGSIDSLSNEPVILLVEVGTIQEDICKYMQQLPSIQLRAVKRDLN</sequence>
<gene>
    <name evidence="1" type="ORF">ILEXP_LOCUS22552</name>
</gene>
<reference evidence="1 2" key="1">
    <citation type="submission" date="2024-02" db="EMBL/GenBank/DDBJ databases">
        <authorList>
            <person name="Vignale AGUSTIN F."/>
            <person name="Sosa J E."/>
            <person name="Modenutti C."/>
        </authorList>
    </citation>
    <scope>NUCLEOTIDE SEQUENCE [LARGE SCALE GENOMIC DNA]</scope>
</reference>
<protein>
    <submittedName>
        <fullName evidence="1">Uncharacterized protein</fullName>
    </submittedName>
</protein>
<proteinExistence type="predicted"/>
<evidence type="ECO:0000313" key="2">
    <source>
        <dbReference type="Proteomes" id="UP001642360"/>
    </source>
</evidence>
<keyword evidence="2" id="KW-1185">Reference proteome</keyword>
<dbReference type="Proteomes" id="UP001642360">
    <property type="component" value="Unassembled WGS sequence"/>
</dbReference>